<dbReference type="InterPro" id="IPR018721">
    <property type="entry name" value="DUF2252"/>
</dbReference>
<dbReference type="EMBL" id="CAFBIZ010000002">
    <property type="protein sequence ID" value="CAB4845929.1"/>
    <property type="molecule type" value="Genomic_DNA"/>
</dbReference>
<accession>A0A6J7BPL1</accession>
<dbReference type="AlphaFoldDB" id="A0A6J7BPL1"/>
<dbReference type="Pfam" id="PF10009">
    <property type="entry name" value="DUF2252"/>
    <property type="match status" value="1"/>
</dbReference>
<sequence>MGRQSRLAEVHGSVQGRSERGKAARKRVPRSSHAGFCVDAHRRDPVAVLEDQAATRVPDLVPIRYGRMAASPFAFFRGAAAVMAMDLATTPTSGLVAQVCGDAHLANFGVFNSPERRLIFDVNDFDETLPGPWEWDLKRLVASLAIAGRGNGFGESATIDIVRESVMSYRMAMTSFAGMTNLDVWYARLEVSEIIEGLRGQLPEERVSRLERTSARSSSRDNAQAMSRLTVEVEGVPRFISQPPLVVPIAEFADGQGDEWARRESQRVLGDYRATLEDDRRHVVSQYEYVDLARKVVGVGSVGTRAWIVLLLGRDTRDPLVLQFKEAQASVLEAHVGSSEFSRSGHRVVAGQRLMQAASDIFLGWFRGVGLDGHERDFYVRQLRDGKGSVDIESMRPRGMGIYGRMCAWTLARAHARSGDRIAIASYLGNSRIFDDAIVEFAIAYADQNDRDHVALLAAIDSGRVRATLGV</sequence>
<name>A0A6J7BPL1_9ZZZZ</name>
<reference evidence="2" key="1">
    <citation type="submission" date="2020-05" db="EMBL/GenBank/DDBJ databases">
        <authorList>
            <person name="Chiriac C."/>
            <person name="Salcher M."/>
            <person name="Ghai R."/>
            <person name="Kavagutti S V."/>
        </authorList>
    </citation>
    <scope>NUCLEOTIDE SEQUENCE</scope>
</reference>
<evidence type="ECO:0000256" key="1">
    <source>
        <dbReference type="SAM" id="MobiDB-lite"/>
    </source>
</evidence>
<proteinExistence type="predicted"/>
<dbReference type="PANTHER" id="PTHR39441:SF1">
    <property type="entry name" value="DUF2252 DOMAIN-CONTAINING PROTEIN"/>
    <property type="match status" value="1"/>
</dbReference>
<protein>
    <submittedName>
        <fullName evidence="2">Unannotated protein</fullName>
    </submittedName>
</protein>
<dbReference type="PANTHER" id="PTHR39441">
    <property type="entry name" value="DUF2252 DOMAIN-CONTAINING PROTEIN"/>
    <property type="match status" value="1"/>
</dbReference>
<gene>
    <name evidence="2" type="ORF">UFOPK3268_00036</name>
</gene>
<organism evidence="2">
    <name type="scientific">freshwater metagenome</name>
    <dbReference type="NCBI Taxonomy" id="449393"/>
    <lineage>
        <taxon>unclassified sequences</taxon>
        <taxon>metagenomes</taxon>
        <taxon>ecological metagenomes</taxon>
    </lineage>
</organism>
<evidence type="ECO:0000313" key="2">
    <source>
        <dbReference type="EMBL" id="CAB4845929.1"/>
    </source>
</evidence>
<feature type="region of interest" description="Disordered" evidence="1">
    <location>
        <begin position="1"/>
        <end position="30"/>
    </location>
</feature>